<evidence type="ECO:0000313" key="2">
    <source>
        <dbReference type="EMBL" id="MEJ6494903.1"/>
    </source>
</evidence>
<keyword evidence="2" id="KW-0808">Transferase</keyword>
<evidence type="ECO:0000259" key="1">
    <source>
        <dbReference type="Pfam" id="PF04230"/>
    </source>
</evidence>
<keyword evidence="3" id="KW-1185">Reference proteome</keyword>
<protein>
    <submittedName>
        <fullName evidence="2">Polysaccharide pyruvyl transferase family protein</fullName>
    </submittedName>
</protein>
<dbReference type="Proteomes" id="UP001377972">
    <property type="component" value="Unassembled WGS sequence"/>
</dbReference>
<dbReference type="Pfam" id="PF04230">
    <property type="entry name" value="PS_pyruv_trans"/>
    <property type="match status" value="1"/>
</dbReference>
<dbReference type="InterPro" id="IPR007345">
    <property type="entry name" value="Polysacch_pyruvyl_Trfase"/>
</dbReference>
<dbReference type="GO" id="GO:0016740">
    <property type="term" value="F:transferase activity"/>
    <property type="evidence" value="ECO:0007669"/>
    <property type="project" value="UniProtKB-KW"/>
</dbReference>
<feature type="domain" description="Polysaccharide pyruvyl transferase" evidence="1">
    <location>
        <begin position="55"/>
        <end position="294"/>
    </location>
</feature>
<name>A0ABU8SPE1_9GAMM</name>
<organism evidence="2 3">
    <name type="scientific">Pseudoalteromonas lipolytica</name>
    <dbReference type="NCBI Taxonomy" id="570156"/>
    <lineage>
        <taxon>Bacteria</taxon>
        <taxon>Pseudomonadati</taxon>
        <taxon>Pseudomonadota</taxon>
        <taxon>Gammaproteobacteria</taxon>
        <taxon>Alteromonadales</taxon>
        <taxon>Pseudoalteromonadaceae</taxon>
        <taxon>Pseudoalteromonas</taxon>
    </lineage>
</organism>
<dbReference type="EMBL" id="JAQPZS010000002">
    <property type="protein sequence ID" value="MEJ6494903.1"/>
    <property type="molecule type" value="Genomic_DNA"/>
</dbReference>
<accession>A0ABU8SPE1</accession>
<reference evidence="2 3" key="1">
    <citation type="submission" date="2023-01" db="EMBL/GenBank/DDBJ databases">
        <title>Trichodesmium-associated heterotrophic epibiont bacteria.</title>
        <authorList>
            <person name="Cleveland C.S."/>
            <person name="Webb E.A."/>
        </authorList>
    </citation>
    <scope>NUCLEOTIDE SEQUENCE [LARGE SCALE GENOMIC DNA]</scope>
    <source>
        <strain evidence="2 3">USCH2</strain>
    </source>
</reference>
<evidence type="ECO:0000313" key="3">
    <source>
        <dbReference type="Proteomes" id="UP001377972"/>
    </source>
</evidence>
<sequence>MKALIKNLLRPIYRIYLSRKKKREFAQNLERITQELKSPGKKIIYAITPPSRLKNIGDQAQFVAIEAWLKRHFPDHAIVEVDKDEATWLTSSYKSLVDSSTPIVLHSGGNMGDRAMWSETSRRIMIESFPENTVLSLPQTIYFHDTDFGKLQKAKTEAIYNNHKNLTVVARDNKSFDIANEMFPKCKLDKAPDFVLSYNEQKEPEQTNGKILYCMRKDSESAYTQADLEQLFASADRPYDVFDTTIPEAITKEQRKAVLDDTLNMFSQYDYIVTDRFHGLIFSVLCKKPTVVLPTVDHKLTSAFDWFDEVKFVKFAHKIQDVPAATEEVLAIQERTTPSWNELHFDKLVKYIK</sequence>
<gene>
    <name evidence="2" type="ORF">PQI24_02615</name>
</gene>
<dbReference type="RefSeq" id="WP_054552519.1">
    <property type="nucleotide sequence ID" value="NZ_JAQPZS010000002.1"/>
</dbReference>
<proteinExistence type="predicted"/>
<comment type="caution">
    <text evidence="2">The sequence shown here is derived from an EMBL/GenBank/DDBJ whole genome shotgun (WGS) entry which is preliminary data.</text>
</comment>